<dbReference type="InterPro" id="IPR012966">
    <property type="entry name" value="AHD"/>
</dbReference>
<dbReference type="GO" id="GO:0005826">
    <property type="term" value="C:actomyosin contractile ring"/>
    <property type="evidence" value="ECO:0007669"/>
    <property type="project" value="TreeGrafter"/>
</dbReference>
<name>A0A8K0D402_IGNLU</name>
<feature type="compositionally biased region" description="Polar residues" evidence="2">
    <location>
        <begin position="25"/>
        <end position="65"/>
    </location>
</feature>
<evidence type="ECO:0000256" key="1">
    <source>
        <dbReference type="ARBA" id="ARBA00023054"/>
    </source>
</evidence>
<sequence length="1204" mass="134194">MDPFTEKILERARERQRKLLEYNASGGTTSLKETNNTKSLSAPTINDTITLSKESTNTKSHSTPTINDMEATTLEKSDNNIKGHNSTKHLESDNSNIQKNKVLVVSDSNLSNNKNIPDNLPLKEIPGSPQPQLKTLNIQKENFNMEIKLCSTENVRIEVELQEESDSNDEEKENQVYKMKYEAGDAAWNQPAIREHAKKRLQRLGKLYAGGEDADISSPIHRTEPTFSAETDSPKSTTTQKNIDGSEHSKNLLKSHKGLGGLAALAKNINQWEDNLCKMKQPTQVPGINKVVAEKQIDQGNRSPVKGNVKGSILAKAAVFDVASSPNKNVINKDPALLSVSERKALFEKNTGIAPIPKAPISMPTPLQLEKSKSKINVNATPSAEEDETPISKVTPHKTETITSTIAQLVKQQECKDVNSTNTTSKNLVKNTARKPLIKPDAVDSSTYKLTSSQIGGIASKVAALFQNKTTISQQQIENNIREQRQKEMDIVLNRFHKNKKGIVHTKDIDHQSESETEDEETNETTAMISQKPPQIVKKPQGIPPPPPLPGSKRRSSGKRCSIEDSPQVAAVLDDVKRIRVKDTKPGSLYPCLSDIEATTETETERNTASPTPNNSSIEDTNYDSDINAADTSFGREVLETVCKNTSQKRIYNESTASDISDILDEMDDYLDEAIAYKSPDKNGPTPPKQGRAISPEDNRSSHSSSSFQYKSGSPRRQSPQKDKSDTNNFRSPSKVVISRRSSELPAYVVDGDNVLPLTHTISFYRKQQMQGSKTPVRQIIRQPSIEESSESVTSSSSFEEENEVQKKIQNLMEDMTRQQTIISQSSRALNLCYATPEFTGSTEQVEAEKLLLLATHRRAAAQREIERLSVLKTLHPENGLDENVSLERGSLTISNIILPLKREYVRALNATGGKGHHVVCLVKCAEQVHATQLVSTVATSDRNPNLELAIPGTIHLTDIFSNFAVHFEVYCLQAQEEILPHEVKYHINSKKSHNKLTPKKVKGESRLVRPPRESPGGPQAVRSPTFALMGYVVFSIQAINRKNWTLNNTPSMSPLEGIVEMRVKCELAVSVEHHGFLTMFEDVSGFGAWHRRWCLLKGHILSYWKYPEEERKMTPIGSIDLKNCITQQIGSVRRDICARLHTLLIETTRPAESHDKNSLVMECKGDTTIIRHLLSADTKEERIEWCTMFNKALSAIRMNRNSK</sequence>
<evidence type="ECO:0000313" key="5">
    <source>
        <dbReference type="Proteomes" id="UP000801492"/>
    </source>
</evidence>
<feature type="region of interest" description="Disordered" evidence="2">
    <location>
        <begin position="782"/>
        <end position="802"/>
    </location>
</feature>
<feature type="region of interest" description="Disordered" evidence="2">
    <location>
        <begin position="677"/>
        <end position="738"/>
    </location>
</feature>
<feature type="region of interest" description="Disordered" evidence="2">
    <location>
        <begin position="215"/>
        <end position="247"/>
    </location>
</feature>
<dbReference type="Pfam" id="PF08174">
    <property type="entry name" value="Anillin"/>
    <property type="match status" value="1"/>
</dbReference>
<dbReference type="PANTHER" id="PTHR21538:SF23">
    <property type="entry name" value="ANILLIN"/>
    <property type="match status" value="1"/>
</dbReference>
<dbReference type="AlphaFoldDB" id="A0A8K0D402"/>
<feature type="compositionally biased region" description="Basic and acidic residues" evidence="2">
    <location>
        <begin position="505"/>
        <end position="514"/>
    </location>
</feature>
<dbReference type="GO" id="GO:0000281">
    <property type="term" value="P:mitotic cytokinesis"/>
    <property type="evidence" value="ECO:0007669"/>
    <property type="project" value="TreeGrafter"/>
</dbReference>
<reference evidence="4" key="1">
    <citation type="submission" date="2019-08" db="EMBL/GenBank/DDBJ databases">
        <title>The genome of the North American firefly Photinus pyralis.</title>
        <authorList>
            <consortium name="Photinus pyralis genome working group"/>
            <person name="Fallon T.R."/>
            <person name="Sander Lower S.E."/>
            <person name="Weng J.-K."/>
        </authorList>
    </citation>
    <scope>NUCLEOTIDE SEQUENCE</scope>
    <source>
        <strain evidence="4">TRF0915ILg1</strain>
        <tissue evidence="4">Whole body</tissue>
    </source>
</reference>
<feature type="region of interest" description="Disordered" evidence="2">
    <location>
        <begin position="23"/>
        <end position="65"/>
    </location>
</feature>
<feature type="compositionally biased region" description="Polar residues" evidence="2">
    <location>
        <begin position="607"/>
        <end position="620"/>
    </location>
</feature>
<feature type="compositionally biased region" description="Basic and acidic residues" evidence="2">
    <location>
        <begin position="1002"/>
        <end position="1013"/>
    </location>
</feature>
<proteinExistence type="predicted"/>
<keyword evidence="5" id="KW-1185">Reference proteome</keyword>
<comment type="caution">
    <text evidence="4">The sequence shown here is derived from an EMBL/GenBank/DDBJ whole genome shotgun (WGS) entry which is preliminary data.</text>
</comment>
<dbReference type="SUPFAM" id="SSF50729">
    <property type="entry name" value="PH domain-like"/>
    <property type="match status" value="1"/>
</dbReference>
<dbReference type="InterPro" id="IPR037840">
    <property type="entry name" value="PH_Anillin"/>
</dbReference>
<evidence type="ECO:0000313" key="4">
    <source>
        <dbReference type="EMBL" id="KAF2896612.1"/>
    </source>
</evidence>
<dbReference type="OrthoDB" id="5915976at2759"/>
<dbReference type="PANTHER" id="PTHR21538">
    <property type="entry name" value="ANILLIN/RHOTEKIN RTKN"/>
    <property type="match status" value="1"/>
</dbReference>
<keyword evidence="1" id="KW-0175">Coiled coil</keyword>
<dbReference type="CDD" id="cd01263">
    <property type="entry name" value="PH_anillin"/>
    <property type="match status" value="1"/>
</dbReference>
<dbReference type="SMART" id="SM00233">
    <property type="entry name" value="PH"/>
    <property type="match status" value="1"/>
</dbReference>
<dbReference type="Gene3D" id="2.30.29.30">
    <property type="entry name" value="Pleckstrin-homology domain (PH domain)/Phosphotyrosine-binding domain (PTB)"/>
    <property type="match status" value="1"/>
</dbReference>
<feature type="region of interest" description="Disordered" evidence="2">
    <location>
        <begin position="991"/>
        <end position="1020"/>
    </location>
</feature>
<dbReference type="FunFam" id="2.30.29.30:FF:000111">
    <property type="entry name" value="anillin isoform X1"/>
    <property type="match status" value="1"/>
</dbReference>
<dbReference type="EMBL" id="VTPC01004902">
    <property type="protein sequence ID" value="KAF2896612.1"/>
    <property type="molecule type" value="Genomic_DNA"/>
</dbReference>
<feature type="region of interest" description="Disordered" evidence="2">
    <location>
        <begin position="503"/>
        <end position="566"/>
    </location>
</feature>
<accession>A0A8K0D402</accession>
<feature type="compositionally biased region" description="Basic residues" evidence="2">
    <location>
        <begin position="991"/>
        <end position="1001"/>
    </location>
</feature>
<dbReference type="InterPro" id="IPR001849">
    <property type="entry name" value="PH_domain"/>
</dbReference>
<dbReference type="Proteomes" id="UP000801492">
    <property type="component" value="Unassembled WGS sequence"/>
</dbReference>
<protein>
    <recommendedName>
        <fullName evidence="3">PH domain-containing protein</fullName>
    </recommendedName>
</protein>
<feature type="region of interest" description="Disordered" evidence="2">
    <location>
        <begin position="592"/>
        <end position="628"/>
    </location>
</feature>
<dbReference type="GO" id="GO:0031106">
    <property type="term" value="P:septin ring organization"/>
    <property type="evidence" value="ECO:0007669"/>
    <property type="project" value="TreeGrafter"/>
</dbReference>
<dbReference type="InterPro" id="IPR051364">
    <property type="entry name" value="Cytokinesis/Rho-signaling"/>
</dbReference>
<evidence type="ECO:0000259" key="3">
    <source>
        <dbReference type="PROSITE" id="PS50003"/>
    </source>
</evidence>
<feature type="domain" description="PH" evidence="3">
    <location>
        <begin position="1071"/>
        <end position="1195"/>
    </location>
</feature>
<feature type="compositionally biased region" description="Low complexity" evidence="2">
    <location>
        <begin position="524"/>
        <end position="541"/>
    </location>
</feature>
<dbReference type="PROSITE" id="PS50003">
    <property type="entry name" value="PH_DOMAIN"/>
    <property type="match status" value="1"/>
</dbReference>
<feature type="compositionally biased region" description="Polar residues" evidence="2">
    <location>
        <begin position="225"/>
        <end position="243"/>
    </location>
</feature>
<gene>
    <name evidence="4" type="ORF">ILUMI_09555</name>
</gene>
<evidence type="ECO:0000256" key="2">
    <source>
        <dbReference type="SAM" id="MobiDB-lite"/>
    </source>
</evidence>
<dbReference type="Pfam" id="PF00169">
    <property type="entry name" value="PH"/>
    <property type="match status" value="1"/>
</dbReference>
<dbReference type="InterPro" id="IPR011993">
    <property type="entry name" value="PH-like_dom_sf"/>
</dbReference>
<organism evidence="4 5">
    <name type="scientific">Ignelater luminosus</name>
    <name type="common">Cucubano</name>
    <name type="synonym">Pyrophorus luminosus</name>
    <dbReference type="NCBI Taxonomy" id="2038154"/>
    <lineage>
        <taxon>Eukaryota</taxon>
        <taxon>Metazoa</taxon>
        <taxon>Ecdysozoa</taxon>
        <taxon>Arthropoda</taxon>
        <taxon>Hexapoda</taxon>
        <taxon>Insecta</taxon>
        <taxon>Pterygota</taxon>
        <taxon>Neoptera</taxon>
        <taxon>Endopterygota</taxon>
        <taxon>Coleoptera</taxon>
        <taxon>Polyphaga</taxon>
        <taxon>Elateriformia</taxon>
        <taxon>Elateroidea</taxon>
        <taxon>Elateridae</taxon>
        <taxon>Agrypninae</taxon>
        <taxon>Pyrophorini</taxon>
        <taxon>Ignelater</taxon>
    </lineage>
</organism>
<dbReference type="GO" id="GO:0000915">
    <property type="term" value="P:actomyosin contractile ring assembly"/>
    <property type="evidence" value="ECO:0007669"/>
    <property type="project" value="TreeGrafter"/>
</dbReference>
<feature type="compositionally biased region" description="Low complexity" evidence="2">
    <location>
        <begin position="702"/>
        <end position="713"/>
    </location>
</feature>